<protein>
    <submittedName>
        <fullName evidence="1">Uncharacterized protein</fullName>
    </submittedName>
</protein>
<proteinExistence type="predicted"/>
<name>A0ACB8R8E1_9AGAM</name>
<reference evidence="1" key="1">
    <citation type="submission" date="2021-02" db="EMBL/GenBank/DDBJ databases">
        <authorList>
            <consortium name="DOE Joint Genome Institute"/>
            <person name="Ahrendt S."/>
            <person name="Looney B.P."/>
            <person name="Miyauchi S."/>
            <person name="Morin E."/>
            <person name="Drula E."/>
            <person name="Courty P.E."/>
            <person name="Chicoki N."/>
            <person name="Fauchery L."/>
            <person name="Kohler A."/>
            <person name="Kuo A."/>
            <person name="Labutti K."/>
            <person name="Pangilinan J."/>
            <person name="Lipzen A."/>
            <person name="Riley R."/>
            <person name="Andreopoulos W."/>
            <person name="He G."/>
            <person name="Johnson J."/>
            <person name="Barry K.W."/>
            <person name="Grigoriev I.V."/>
            <person name="Nagy L."/>
            <person name="Hibbett D."/>
            <person name="Henrissat B."/>
            <person name="Matheny P.B."/>
            <person name="Labbe J."/>
            <person name="Martin F."/>
        </authorList>
    </citation>
    <scope>NUCLEOTIDE SEQUENCE</scope>
    <source>
        <strain evidence="1">FP105234-sp</strain>
    </source>
</reference>
<evidence type="ECO:0000313" key="1">
    <source>
        <dbReference type="EMBL" id="KAI0040391.1"/>
    </source>
</evidence>
<gene>
    <name evidence="1" type="ORF">FA95DRAFT_884371</name>
</gene>
<dbReference type="Proteomes" id="UP000814033">
    <property type="component" value="Unassembled WGS sequence"/>
</dbReference>
<evidence type="ECO:0000313" key="2">
    <source>
        <dbReference type="Proteomes" id="UP000814033"/>
    </source>
</evidence>
<dbReference type="EMBL" id="MU276200">
    <property type="protein sequence ID" value="KAI0040391.1"/>
    <property type="molecule type" value="Genomic_DNA"/>
</dbReference>
<reference evidence="1" key="2">
    <citation type="journal article" date="2022" name="New Phytol.">
        <title>Evolutionary transition to the ectomycorrhizal habit in the genomes of a hyperdiverse lineage of mushroom-forming fungi.</title>
        <authorList>
            <person name="Looney B."/>
            <person name="Miyauchi S."/>
            <person name="Morin E."/>
            <person name="Drula E."/>
            <person name="Courty P.E."/>
            <person name="Kohler A."/>
            <person name="Kuo A."/>
            <person name="LaButti K."/>
            <person name="Pangilinan J."/>
            <person name="Lipzen A."/>
            <person name="Riley R."/>
            <person name="Andreopoulos W."/>
            <person name="He G."/>
            <person name="Johnson J."/>
            <person name="Nolan M."/>
            <person name="Tritt A."/>
            <person name="Barry K.W."/>
            <person name="Grigoriev I.V."/>
            <person name="Nagy L.G."/>
            <person name="Hibbett D."/>
            <person name="Henrissat B."/>
            <person name="Matheny P.B."/>
            <person name="Labbe J."/>
            <person name="Martin F.M."/>
        </authorList>
    </citation>
    <scope>NUCLEOTIDE SEQUENCE</scope>
    <source>
        <strain evidence="1">FP105234-sp</strain>
    </source>
</reference>
<keyword evidence="2" id="KW-1185">Reference proteome</keyword>
<organism evidence="1 2">
    <name type="scientific">Auriscalpium vulgare</name>
    <dbReference type="NCBI Taxonomy" id="40419"/>
    <lineage>
        <taxon>Eukaryota</taxon>
        <taxon>Fungi</taxon>
        <taxon>Dikarya</taxon>
        <taxon>Basidiomycota</taxon>
        <taxon>Agaricomycotina</taxon>
        <taxon>Agaricomycetes</taxon>
        <taxon>Russulales</taxon>
        <taxon>Auriscalpiaceae</taxon>
        <taxon>Auriscalpium</taxon>
    </lineage>
</organism>
<comment type="caution">
    <text evidence="1">The sequence shown here is derived from an EMBL/GenBank/DDBJ whole genome shotgun (WGS) entry which is preliminary data.</text>
</comment>
<sequence length="206" mass="23163">MSTRNRLSHARRMHSSRRRRVSSPPSSEDTQRSPPLAQNLPRRKAFIIHPFVCTKTRDGILRSLPCTEAFIDGELSAPLQVQRVVLSHPTTVKNSPILDRCLSLGSAGNSSQARWCGRMCAAIFRTRSCPTMLQFLNSLRDCSIFSLGDRRSSLWIAFLGHRDAFLSLFLLSAGQQWDSKFLPKILTSRPRARFTPRVAQLGANLS</sequence>
<accession>A0ACB8R8E1</accession>